<comment type="similarity">
    <text evidence="5">Belongs to the AB hydrolase superfamily. Carboxylesterase BioH family.</text>
</comment>
<dbReference type="Pfam" id="PF00561">
    <property type="entry name" value="Abhydrolase_1"/>
    <property type="match status" value="1"/>
</dbReference>
<evidence type="ECO:0000256" key="4">
    <source>
        <dbReference type="ARBA" id="ARBA00022801"/>
    </source>
</evidence>
<dbReference type="InterPro" id="IPR010076">
    <property type="entry name" value="BioH"/>
</dbReference>
<comment type="caution">
    <text evidence="7">The sequence shown here is derived from an EMBL/GenBank/DDBJ whole genome shotgun (WGS) entry which is preliminary data.</text>
</comment>
<evidence type="ECO:0000313" key="8">
    <source>
        <dbReference type="Proteomes" id="UP000663992"/>
    </source>
</evidence>
<comment type="subcellular location">
    <subcellularLocation>
        <location evidence="5">Cytoplasm</location>
    </subcellularLocation>
</comment>
<dbReference type="RefSeq" id="WP_206592970.1">
    <property type="nucleotide sequence ID" value="NZ_JAFKCS010000003.1"/>
</dbReference>
<keyword evidence="8" id="KW-1185">Reference proteome</keyword>
<feature type="binding site" evidence="5">
    <location>
        <begin position="145"/>
        <end position="149"/>
    </location>
    <ligand>
        <name>substrate</name>
    </ligand>
</feature>
<feature type="binding site" evidence="5">
    <location>
        <position position="22"/>
    </location>
    <ligand>
        <name>substrate</name>
    </ligand>
</feature>
<dbReference type="InterPro" id="IPR029058">
    <property type="entry name" value="AB_hydrolase_fold"/>
</dbReference>
<evidence type="ECO:0000256" key="2">
    <source>
        <dbReference type="ARBA" id="ARBA00022490"/>
    </source>
</evidence>
<dbReference type="Proteomes" id="UP000663992">
    <property type="component" value="Unassembled WGS sequence"/>
</dbReference>
<dbReference type="PANTHER" id="PTHR43798:SF31">
    <property type="entry name" value="AB HYDROLASE SUPERFAMILY PROTEIN YCLE"/>
    <property type="match status" value="1"/>
</dbReference>
<comment type="catalytic activity">
    <reaction evidence="5">
        <text>6-carboxyhexanoyl-[ACP] methyl ester + H2O = 6-carboxyhexanoyl-[ACP] + methanol + H(+)</text>
        <dbReference type="Rhea" id="RHEA:42700"/>
        <dbReference type="Rhea" id="RHEA-COMP:9955"/>
        <dbReference type="Rhea" id="RHEA-COMP:10186"/>
        <dbReference type="ChEBI" id="CHEBI:15377"/>
        <dbReference type="ChEBI" id="CHEBI:15378"/>
        <dbReference type="ChEBI" id="CHEBI:17790"/>
        <dbReference type="ChEBI" id="CHEBI:78846"/>
        <dbReference type="ChEBI" id="CHEBI:82735"/>
        <dbReference type="EC" id="3.1.1.85"/>
    </reaction>
</comment>
<proteinExistence type="inferred from homology"/>
<evidence type="ECO:0000259" key="6">
    <source>
        <dbReference type="Pfam" id="PF00561"/>
    </source>
</evidence>
<feature type="active site" description="Nucleophile" evidence="5">
    <location>
        <position position="84"/>
    </location>
</feature>
<feature type="domain" description="AB hydrolase-1" evidence="6">
    <location>
        <begin position="16"/>
        <end position="243"/>
    </location>
</feature>
<accession>A0ABS3CU15</accession>
<evidence type="ECO:0000256" key="1">
    <source>
        <dbReference type="ARBA" id="ARBA00022487"/>
    </source>
</evidence>
<dbReference type="InterPro" id="IPR050266">
    <property type="entry name" value="AB_hydrolase_sf"/>
</dbReference>
<evidence type="ECO:0000256" key="3">
    <source>
        <dbReference type="ARBA" id="ARBA00022756"/>
    </source>
</evidence>
<dbReference type="Gene3D" id="3.40.50.1820">
    <property type="entry name" value="alpha/beta hydrolase"/>
    <property type="match status" value="1"/>
</dbReference>
<feature type="active site" evidence="5">
    <location>
        <position position="237"/>
    </location>
</feature>
<comment type="function">
    <text evidence="5">The physiological role of BioH is to remove the methyl group introduced by BioC when the pimeloyl moiety is complete. It allows to synthesize pimeloyl-ACP via the fatty acid synthetic pathway through the hydrolysis of the ester bonds of pimeloyl-ACP esters.</text>
</comment>
<dbReference type="NCBIfam" id="TIGR01738">
    <property type="entry name" value="bioH"/>
    <property type="match status" value="1"/>
</dbReference>
<keyword evidence="2 5" id="KW-0963">Cytoplasm</keyword>
<dbReference type="EMBL" id="JAFKCS010000003">
    <property type="protein sequence ID" value="MBN7819144.1"/>
    <property type="molecule type" value="Genomic_DNA"/>
</dbReference>
<sequence>MIFVLISDSVGTGSKVLLLHGWGLNSEVWQPLVERLQDRFQFVLLDLPGFGHNQQLVPDSYDLDSLTTLIAEQFKEPMIVMGWSLGGLVAQQLALQFPKLVRALICVTSTPKFLATEQWPGIKADVLRAFATQLRSDPQKTIERFLAIQALGSERTKADIQNLKMLLANRPTPSKLALAKGLAILEQADLCEQIGSIRCPTLRIYGRNDSLVPKATLEQVELLQPSASSMLFPGASHAPFISHADEFADAVSEYLGKCLIA</sequence>
<gene>
    <name evidence="5 7" type="primary">bioH</name>
    <name evidence="7" type="ORF">J0A65_04665</name>
</gene>
<protein>
    <recommendedName>
        <fullName evidence="5">Pimeloyl-[acyl-carrier protein] methyl ester esterase</fullName>
        <ecNumber evidence="5">3.1.1.85</ecNumber>
    </recommendedName>
    <alternativeName>
        <fullName evidence="5">Biotin synthesis protein BioH</fullName>
    </alternativeName>
    <alternativeName>
        <fullName evidence="5">Carboxylesterase BioH</fullName>
    </alternativeName>
</protein>
<feature type="binding site" evidence="5">
    <location>
        <position position="237"/>
    </location>
    <ligand>
        <name>substrate</name>
    </ligand>
</feature>
<feature type="binding site" evidence="5">
    <location>
        <begin position="84"/>
        <end position="85"/>
    </location>
    <ligand>
        <name>substrate</name>
    </ligand>
</feature>
<dbReference type="InterPro" id="IPR000073">
    <property type="entry name" value="AB_hydrolase_1"/>
</dbReference>
<comment type="subunit">
    <text evidence="5">Monomer.</text>
</comment>
<dbReference type="SUPFAM" id="SSF53474">
    <property type="entry name" value="alpha/beta-Hydrolases"/>
    <property type="match status" value="1"/>
</dbReference>
<name>A0ABS3CU15_9ALTE</name>
<evidence type="ECO:0000313" key="7">
    <source>
        <dbReference type="EMBL" id="MBN7819144.1"/>
    </source>
</evidence>
<keyword evidence="1 5" id="KW-0719">Serine esterase</keyword>
<organism evidence="7 8">
    <name type="scientific">Bowmanella yangjiangensis</name>
    <dbReference type="NCBI Taxonomy" id="2811230"/>
    <lineage>
        <taxon>Bacteria</taxon>
        <taxon>Pseudomonadati</taxon>
        <taxon>Pseudomonadota</taxon>
        <taxon>Gammaproteobacteria</taxon>
        <taxon>Alteromonadales</taxon>
        <taxon>Alteromonadaceae</taxon>
        <taxon>Bowmanella</taxon>
    </lineage>
</organism>
<reference evidence="7 8" key="1">
    <citation type="submission" date="2021-03" db="EMBL/GenBank/DDBJ databases">
        <title>novel species isolated from a fishpond in China.</title>
        <authorList>
            <person name="Lu H."/>
            <person name="Cai Z."/>
        </authorList>
    </citation>
    <scope>NUCLEOTIDE SEQUENCE [LARGE SCALE GENOMIC DNA]</scope>
    <source>
        <strain evidence="7 8">Y57</strain>
    </source>
</reference>
<keyword evidence="4 5" id="KW-0378">Hydrolase</keyword>
<comment type="pathway">
    <text evidence="5">Cofactor biosynthesis; biotin biosynthesis.</text>
</comment>
<dbReference type="GO" id="GO:0090499">
    <property type="term" value="F:pimelyl-[acyl-carrier protein] methyl ester esterase activity"/>
    <property type="evidence" value="ECO:0007669"/>
    <property type="project" value="UniProtKB-EC"/>
</dbReference>
<feature type="active site" evidence="5">
    <location>
        <position position="209"/>
    </location>
</feature>
<dbReference type="PRINTS" id="PR00111">
    <property type="entry name" value="ABHYDROLASE"/>
</dbReference>
<dbReference type="PANTHER" id="PTHR43798">
    <property type="entry name" value="MONOACYLGLYCEROL LIPASE"/>
    <property type="match status" value="1"/>
</dbReference>
<keyword evidence="3 5" id="KW-0093">Biotin biosynthesis</keyword>
<dbReference type="EC" id="3.1.1.85" evidence="5"/>
<dbReference type="HAMAP" id="MF_01260">
    <property type="entry name" value="Carboxylester"/>
    <property type="match status" value="1"/>
</dbReference>
<evidence type="ECO:0000256" key="5">
    <source>
        <dbReference type="HAMAP-Rule" id="MF_01260"/>
    </source>
</evidence>